<dbReference type="HOGENOM" id="CLU_2736592_0_0_5"/>
<evidence type="ECO:0000313" key="3">
    <source>
        <dbReference type="Proteomes" id="UP000008130"/>
    </source>
</evidence>
<sequence>MRLGPNEPQSNRKHRKNTRPLRRGTRLSGAFAAAVQRPARSMPTRSARPLSGQAKILGAAAQNGDKYVSMR</sequence>
<name>F2IY09_POLGS</name>
<dbReference type="AlphaFoldDB" id="F2IY09"/>
<dbReference type="KEGG" id="pgv:SL003B_2087"/>
<evidence type="ECO:0000256" key="1">
    <source>
        <dbReference type="SAM" id="MobiDB-lite"/>
    </source>
</evidence>
<organism evidence="2 3">
    <name type="scientific">Polymorphum gilvum (strain LMG 25793 / CGMCC 1.9160 / SL003B-26A1)</name>
    <dbReference type="NCBI Taxonomy" id="991905"/>
    <lineage>
        <taxon>Bacteria</taxon>
        <taxon>Pseudomonadati</taxon>
        <taxon>Pseudomonadota</taxon>
        <taxon>Alphaproteobacteria</taxon>
        <taxon>Rhodobacterales</taxon>
        <taxon>Paracoccaceae</taxon>
        <taxon>Polymorphum</taxon>
    </lineage>
</organism>
<feature type="compositionally biased region" description="Basic residues" evidence="1">
    <location>
        <begin position="11"/>
        <end position="25"/>
    </location>
</feature>
<keyword evidence="3" id="KW-1185">Reference proteome</keyword>
<dbReference type="STRING" id="991905.SL003B_2087"/>
<evidence type="ECO:0000313" key="2">
    <source>
        <dbReference type="EMBL" id="ADZ70513.1"/>
    </source>
</evidence>
<protein>
    <submittedName>
        <fullName evidence="2">Uncharacterized protein</fullName>
    </submittedName>
</protein>
<proteinExistence type="predicted"/>
<accession>F2IY09</accession>
<feature type="region of interest" description="Disordered" evidence="1">
    <location>
        <begin position="1"/>
        <end position="52"/>
    </location>
</feature>
<reference evidence="2 3" key="1">
    <citation type="journal article" date="2011" name="J. Bacteriol.">
        <title>Complete genome sequence of Polymorphum gilvum SL003B-26A1T, a crude oil-degrading bacterium from oil-polluted saline soil.</title>
        <authorList>
            <person name="Li S.G."/>
            <person name="Tang Y.Q."/>
            <person name="Nie Y."/>
            <person name="Cai M."/>
            <person name="Wu X.L."/>
        </authorList>
    </citation>
    <scope>NUCLEOTIDE SEQUENCE [LARGE SCALE GENOMIC DNA]</scope>
    <source>
        <strain evidence="3">LMG 25793 / CGMCC 1.9160 / SL003B-26A1</strain>
    </source>
</reference>
<dbReference type="EMBL" id="CP002568">
    <property type="protein sequence ID" value="ADZ70513.1"/>
    <property type="molecule type" value="Genomic_DNA"/>
</dbReference>
<gene>
    <name evidence="2" type="ordered locus">SL003B_2087</name>
</gene>
<dbReference type="Proteomes" id="UP000008130">
    <property type="component" value="Chromosome"/>
</dbReference>